<dbReference type="GO" id="GO:0016887">
    <property type="term" value="F:ATP hydrolysis activity"/>
    <property type="evidence" value="ECO:0007669"/>
    <property type="project" value="InterPro"/>
</dbReference>
<evidence type="ECO:0000259" key="4">
    <source>
        <dbReference type="PROSITE" id="PS50893"/>
    </source>
</evidence>
<accession>B3ECS1</accession>
<dbReference type="STRING" id="290315.Clim_1279"/>
<keyword evidence="2" id="KW-0547">Nucleotide-binding</keyword>
<dbReference type="GO" id="GO:0005886">
    <property type="term" value="C:plasma membrane"/>
    <property type="evidence" value="ECO:0007669"/>
    <property type="project" value="TreeGrafter"/>
</dbReference>
<evidence type="ECO:0000313" key="5">
    <source>
        <dbReference type="EMBL" id="ACD90346.1"/>
    </source>
</evidence>
<dbReference type="Pfam" id="PF00005">
    <property type="entry name" value="ABC_tran"/>
    <property type="match status" value="1"/>
</dbReference>
<dbReference type="InterPro" id="IPR003593">
    <property type="entry name" value="AAA+_ATPase"/>
</dbReference>
<evidence type="ECO:0000313" key="6">
    <source>
        <dbReference type="Proteomes" id="UP000008841"/>
    </source>
</evidence>
<dbReference type="InterPro" id="IPR027417">
    <property type="entry name" value="P-loop_NTPase"/>
</dbReference>
<dbReference type="Proteomes" id="UP000008841">
    <property type="component" value="Chromosome"/>
</dbReference>
<dbReference type="InterPro" id="IPR017911">
    <property type="entry name" value="MacB-like_ATP-bd"/>
</dbReference>
<proteinExistence type="predicted"/>
<dbReference type="PANTHER" id="PTHR24220">
    <property type="entry name" value="IMPORT ATP-BINDING PROTEIN"/>
    <property type="match status" value="1"/>
</dbReference>
<dbReference type="InterPro" id="IPR003439">
    <property type="entry name" value="ABC_transporter-like_ATP-bd"/>
</dbReference>
<evidence type="ECO:0000256" key="1">
    <source>
        <dbReference type="ARBA" id="ARBA00022448"/>
    </source>
</evidence>
<protein>
    <submittedName>
        <fullName evidence="5">ABC transporter related</fullName>
    </submittedName>
</protein>
<reference evidence="5 6" key="1">
    <citation type="submission" date="2008-05" db="EMBL/GenBank/DDBJ databases">
        <title>Complete sequence of Chlorobium limicola DSM 245.</title>
        <authorList>
            <consortium name="US DOE Joint Genome Institute"/>
            <person name="Lucas S."/>
            <person name="Copeland A."/>
            <person name="Lapidus A."/>
            <person name="Glavina del Rio T."/>
            <person name="Dalin E."/>
            <person name="Tice H."/>
            <person name="Bruce D."/>
            <person name="Goodwin L."/>
            <person name="Pitluck S."/>
            <person name="Schmutz J."/>
            <person name="Larimer F."/>
            <person name="Land M."/>
            <person name="Hauser L."/>
            <person name="Kyrpides N."/>
            <person name="Ovchinnikova G."/>
            <person name="Zhao F."/>
            <person name="Li T."/>
            <person name="Liu Z."/>
            <person name="Overmann J."/>
            <person name="Bryant D.A."/>
            <person name="Richardson P."/>
        </authorList>
    </citation>
    <scope>NUCLEOTIDE SEQUENCE [LARGE SCALE GENOMIC DNA]</scope>
    <source>
        <strain evidence="6">DSM 245 / NBRC 103803 / 6330</strain>
    </source>
</reference>
<dbReference type="CDD" id="cd03255">
    <property type="entry name" value="ABC_MJ0796_LolCDE_FtsE"/>
    <property type="match status" value="1"/>
</dbReference>
<dbReference type="OrthoDB" id="9769100at2"/>
<dbReference type="RefSeq" id="WP_012466223.1">
    <property type="nucleotide sequence ID" value="NC_010803.1"/>
</dbReference>
<dbReference type="EMBL" id="CP001097">
    <property type="protein sequence ID" value="ACD90346.1"/>
    <property type="molecule type" value="Genomic_DNA"/>
</dbReference>
<dbReference type="PROSITE" id="PS50893">
    <property type="entry name" value="ABC_TRANSPORTER_2"/>
    <property type="match status" value="1"/>
</dbReference>
<dbReference type="KEGG" id="cli:Clim_1279"/>
<dbReference type="SUPFAM" id="SSF52540">
    <property type="entry name" value="P-loop containing nucleoside triphosphate hydrolases"/>
    <property type="match status" value="1"/>
</dbReference>
<feature type="domain" description="ABC transporter" evidence="4">
    <location>
        <begin position="4"/>
        <end position="235"/>
    </location>
</feature>
<dbReference type="AlphaFoldDB" id="B3ECS1"/>
<gene>
    <name evidence="5" type="ordered locus">Clim_1279</name>
</gene>
<keyword evidence="1" id="KW-0813">Transport</keyword>
<dbReference type="eggNOG" id="COG1136">
    <property type="taxonomic scope" value="Bacteria"/>
</dbReference>
<sequence>MSIVVVEGLRKVFGQGELAVEALKEASFSVEPGELMALLGPSGSGKSTLLLCISLIQEPTSGRITMNGQKIYDNGWTGVDVRRFRRENIGFIFQAHNLIPFLNARDNIAIAMEINGVHPKAARKRALELLDYLDLLSWATSLPATLSGGEQQRVAIGRALANAPSLIFADEPTASLDTVRGTKVMELLKRIAREQKTAVIAVTHDIRMIEGFDTIYHIVDGRLVIDEAVAKSTTA</sequence>
<dbReference type="GO" id="GO:0005524">
    <property type="term" value="F:ATP binding"/>
    <property type="evidence" value="ECO:0007669"/>
    <property type="project" value="UniProtKB-KW"/>
</dbReference>
<keyword evidence="3" id="KW-0067">ATP-binding</keyword>
<dbReference type="SMART" id="SM00382">
    <property type="entry name" value="AAA"/>
    <property type="match status" value="1"/>
</dbReference>
<dbReference type="HOGENOM" id="CLU_000604_1_22_10"/>
<evidence type="ECO:0000256" key="2">
    <source>
        <dbReference type="ARBA" id="ARBA00022741"/>
    </source>
</evidence>
<dbReference type="PANTHER" id="PTHR24220:SF86">
    <property type="entry name" value="ABC TRANSPORTER ABCH.1"/>
    <property type="match status" value="1"/>
</dbReference>
<dbReference type="Gene3D" id="3.40.50.300">
    <property type="entry name" value="P-loop containing nucleotide triphosphate hydrolases"/>
    <property type="match status" value="1"/>
</dbReference>
<dbReference type="GO" id="GO:0022857">
    <property type="term" value="F:transmembrane transporter activity"/>
    <property type="evidence" value="ECO:0007669"/>
    <property type="project" value="TreeGrafter"/>
</dbReference>
<dbReference type="InterPro" id="IPR015854">
    <property type="entry name" value="ABC_transpr_LolD-like"/>
</dbReference>
<dbReference type="InterPro" id="IPR017871">
    <property type="entry name" value="ABC_transporter-like_CS"/>
</dbReference>
<name>B3ECS1_CHLL2</name>
<dbReference type="PROSITE" id="PS00211">
    <property type="entry name" value="ABC_TRANSPORTER_1"/>
    <property type="match status" value="1"/>
</dbReference>
<organism evidence="5 6">
    <name type="scientific">Chlorobium limicola (strain DSM 245 / NBRC 103803 / 6330)</name>
    <dbReference type="NCBI Taxonomy" id="290315"/>
    <lineage>
        <taxon>Bacteria</taxon>
        <taxon>Pseudomonadati</taxon>
        <taxon>Chlorobiota</taxon>
        <taxon>Chlorobiia</taxon>
        <taxon>Chlorobiales</taxon>
        <taxon>Chlorobiaceae</taxon>
        <taxon>Chlorobium/Pelodictyon group</taxon>
        <taxon>Chlorobium</taxon>
    </lineage>
</organism>
<evidence type="ECO:0000256" key="3">
    <source>
        <dbReference type="ARBA" id="ARBA00022840"/>
    </source>
</evidence>